<evidence type="ECO:0000256" key="5">
    <source>
        <dbReference type="ARBA" id="ARBA00022801"/>
    </source>
</evidence>
<accession>A0A372IT76</accession>
<dbReference type="InterPro" id="IPR050556">
    <property type="entry name" value="Type_II_TA_system_RNase"/>
</dbReference>
<evidence type="ECO:0000313" key="10">
    <source>
        <dbReference type="EMBL" id="RFU17991.1"/>
    </source>
</evidence>
<comment type="cofactor">
    <cofactor evidence="1 8">
        <name>Mg(2+)</name>
        <dbReference type="ChEBI" id="CHEBI:18420"/>
    </cofactor>
</comment>
<dbReference type="GO" id="GO:0090729">
    <property type="term" value="F:toxin activity"/>
    <property type="evidence" value="ECO:0007669"/>
    <property type="project" value="UniProtKB-KW"/>
</dbReference>
<dbReference type="CDD" id="cd18731">
    <property type="entry name" value="PIN_NgFitB-like"/>
    <property type="match status" value="1"/>
</dbReference>
<evidence type="ECO:0000259" key="9">
    <source>
        <dbReference type="Pfam" id="PF01850"/>
    </source>
</evidence>
<keyword evidence="8" id="KW-0800">Toxin</keyword>
<name>A0A372IT76_9BACT</name>
<dbReference type="GO" id="GO:0000287">
    <property type="term" value="F:magnesium ion binding"/>
    <property type="evidence" value="ECO:0007669"/>
    <property type="project" value="UniProtKB-UniRule"/>
</dbReference>
<evidence type="ECO:0000256" key="8">
    <source>
        <dbReference type="HAMAP-Rule" id="MF_00265"/>
    </source>
</evidence>
<keyword evidence="2 8" id="KW-1277">Toxin-antitoxin system</keyword>
<dbReference type="EC" id="3.1.-.-" evidence="8"/>
<evidence type="ECO:0000256" key="3">
    <source>
        <dbReference type="ARBA" id="ARBA00022722"/>
    </source>
</evidence>
<dbReference type="OrthoDB" id="9804823at2"/>
<dbReference type="GO" id="GO:0016787">
    <property type="term" value="F:hydrolase activity"/>
    <property type="evidence" value="ECO:0007669"/>
    <property type="project" value="UniProtKB-KW"/>
</dbReference>
<dbReference type="Proteomes" id="UP000264702">
    <property type="component" value="Unassembled WGS sequence"/>
</dbReference>
<dbReference type="PANTHER" id="PTHR33653:SF1">
    <property type="entry name" value="RIBONUCLEASE VAPC2"/>
    <property type="match status" value="1"/>
</dbReference>
<dbReference type="InterPro" id="IPR022907">
    <property type="entry name" value="VapC_family"/>
</dbReference>
<dbReference type="EMBL" id="QVQT01000002">
    <property type="protein sequence ID" value="RFU17991.1"/>
    <property type="molecule type" value="Genomic_DNA"/>
</dbReference>
<protein>
    <recommendedName>
        <fullName evidence="8">Ribonuclease VapC</fullName>
        <shortName evidence="8">RNase VapC</shortName>
        <ecNumber evidence="8">3.1.-.-</ecNumber>
    </recommendedName>
    <alternativeName>
        <fullName evidence="8">Toxin VapC</fullName>
    </alternativeName>
</protein>
<dbReference type="InterPro" id="IPR029060">
    <property type="entry name" value="PIN-like_dom_sf"/>
</dbReference>
<sequence length="140" mass="15745">MLIVDTNVLSEAMRPKPSAIVLRWLAQQPVECLYTTSITQAEILSGIERMPAGRRRRNLYAHAEAMFREDFAGRIFPFASEDTAAYAHIAAQRKAKGRPLKEFDNQIAAIARSRGAALATRNIRDFEGCGIRLINPWETK</sequence>
<evidence type="ECO:0000256" key="6">
    <source>
        <dbReference type="ARBA" id="ARBA00022842"/>
    </source>
</evidence>
<dbReference type="AlphaFoldDB" id="A0A372IT76"/>
<dbReference type="InterPro" id="IPR002716">
    <property type="entry name" value="PIN_dom"/>
</dbReference>
<reference evidence="10 11" key="1">
    <citation type="submission" date="2018-08" db="EMBL/GenBank/DDBJ databases">
        <title>Acidipila sp. 4G-K13, an acidobacterium isolated from forest soil.</title>
        <authorList>
            <person name="Gao Z.-H."/>
            <person name="Qiu L.-H."/>
        </authorList>
    </citation>
    <scope>NUCLEOTIDE SEQUENCE [LARGE SCALE GENOMIC DNA]</scope>
    <source>
        <strain evidence="10 11">4G-K13</strain>
    </source>
</reference>
<dbReference type="PANTHER" id="PTHR33653">
    <property type="entry name" value="RIBONUCLEASE VAPC2"/>
    <property type="match status" value="1"/>
</dbReference>
<evidence type="ECO:0000256" key="7">
    <source>
        <dbReference type="ARBA" id="ARBA00038093"/>
    </source>
</evidence>
<feature type="binding site" evidence="8">
    <location>
        <position position="104"/>
    </location>
    <ligand>
        <name>Mg(2+)</name>
        <dbReference type="ChEBI" id="CHEBI:18420"/>
    </ligand>
</feature>
<evidence type="ECO:0000256" key="2">
    <source>
        <dbReference type="ARBA" id="ARBA00022649"/>
    </source>
</evidence>
<evidence type="ECO:0000256" key="4">
    <source>
        <dbReference type="ARBA" id="ARBA00022723"/>
    </source>
</evidence>
<keyword evidence="5 8" id="KW-0378">Hydrolase</keyword>
<evidence type="ECO:0000313" key="11">
    <source>
        <dbReference type="Proteomes" id="UP000264702"/>
    </source>
</evidence>
<comment type="caution">
    <text evidence="10">The sequence shown here is derived from an EMBL/GenBank/DDBJ whole genome shotgun (WGS) entry which is preliminary data.</text>
</comment>
<dbReference type="SUPFAM" id="SSF88723">
    <property type="entry name" value="PIN domain-like"/>
    <property type="match status" value="1"/>
</dbReference>
<proteinExistence type="inferred from homology"/>
<gene>
    <name evidence="8" type="primary">vapC</name>
    <name evidence="10" type="ORF">D0Y96_06635</name>
</gene>
<keyword evidence="3 8" id="KW-0540">Nuclease</keyword>
<organism evidence="10 11">
    <name type="scientific">Paracidobacterium acidisoli</name>
    <dbReference type="NCBI Taxonomy" id="2303751"/>
    <lineage>
        <taxon>Bacteria</taxon>
        <taxon>Pseudomonadati</taxon>
        <taxon>Acidobacteriota</taxon>
        <taxon>Terriglobia</taxon>
        <taxon>Terriglobales</taxon>
        <taxon>Acidobacteriaceae</taxon>
        <taxon>Paracidobacterium</taxon>
    </lineage>
</organism>
<feature type="domain" description="PIN" evidence="9">
    <location>
        <begin position="3"/>
        <end position="124"/>
    </location>
</feature>
<dbReference type="Gene3D" id="3.40.50.1010">
    <property type="entry name" value="5'-nuclease"/>
    <property type="match status" value="1"/>
</dbReference>
<keyword evidence="11" id="KW-1185">Reference proteome</keyword>
<comment type="similarity">
    <text evidence="7 8">Belongs to the PINc/VapC protein family.</text>
</comment>
<evidence type="ECO:0000256" key="1">
    <source>
        <dbReference type="ARBA" id="ARBA00001946"/>
    </source>
</evidence>
<comment type="function">
    <text evidence="8">Toxic component of a toxin-antitoxin (TA) system. An RNase.</text>
</comment>
<feature type="binding site" evidence="8">
    <location>
        <position position="5"/>
    </location>
    <ligand>
        <name>Mg(2+)</name>
        <dbReference type="ChEBI" id="CHEBI:18420"/>
    </ligand>
</feature>
<dbReference type="GO" id="GO:0004540">
    <property type="term" value="F:RNA nuclease activity"/>
    <property type="evidence" value="ECO:0007669"/>
    <property type="project" value="InterPro"/>
</dbReference>
<dbReference type="Pfam" id="PF01850">
    <property type="entry name" value="PIN"/>
    <property type="match status" value="1"/>
</dbReference>
<keyword evidence="6 8" id="KW-0460">Magnesium</keyword>
<keyword evidence="4 8" id="KW-0479">Metal-binding</keyword>
<dbReference type="HAMAP" id="MF_00265">
    <property type="entry name" value="VapC_Nob1"/>
    <property type="match status" value="1"/>
</dbReference>